<protein>
    <submittedName>
        <fullName evidence="2">Uncharacterized protein</fullName>
    </submittedName>
</protein>
<feature type="region of interest" description="Disordered" evidence="1">
    <location>
        <begin position="62"/>
        <end position="85"/>
    </location>
</feature>
<dbReference type="AlphaFoldDB" id="A0A6H5H7A0"/>
<accession>A0A6H5H7A0</accession>
<dbReference type="Proteomes" id="UP000479000">
    <property type="component" value="Unassembled WGS sequence"/>
</dbReference>
<proteinExistence type="predicted"/>
<evidence type="ECO:0000313" key="3">
    <source>
        <dbReference type="Proteomes" id="UP000479000"/>
    </source>
</evidence>
<dbReference type="EMBL" id="CADCXU010024267">
    <property type="protein sequence ID" value="CAB0011755.1"/>
    <property type="molecule type" value="Genomic_DNA"/>
</dbReference>
<keyword evidence="3" id="KW-1185">Reference proteome</keyword>
<sequence length="303" mass="34358">MKVIKNRLNGKFNGIERSAALKKWIDPTPCLIGIRIGNHSNGSTRLVFRHIAASAGPSFRNVRHSANQRSDRNGWSRPPTAQTAGRRPLKICHPDLLFWAVRVGPERNVGKVDCVLLDIQLGLQSCFGFMRGYIAISTEHNMEVLSPPGIQPFVTEPIDTGSCRKNKQRLSGLKYDRSLADEILNPIFQLMYPSTYTHRKFCHRNGQTTSRNPRLPARRGTISVWPEWNGGKSSEEWIRHVQIEHRRFQNGPHGDRIGGASIHSPNLHCQIQAKISLNQRENPIPRTFLVFVLFQGLAEIYYA</sequence>
<name>A0A6H5H7A0_9HEMI</name>
<reference evidence="2 3" key="1">
    <citation type="submission" date="2020-02" db="EMBL/GenBank/DDBJ databases">
        <authorList>
            <person name="Ferguson B K."/>
        </authorList>
    </citation>
    <scope>NUCLEOTIDE SEQUENCE [LARGE SCALE GENOMIC DNA]</scope>
</reference>
<gene>
    <name evidence="2" type="ORF">NTEN_LOCUS16648</name>
</gene>
<organism evidence="2 3">
    <name type="scientific">Nesidiocoris tenuis</name>
    <dbReference type="NCBI Taxonomy" id="355587"/>
    <lineage>
        <taxon>Eukaryota</taxon>
        <taxon>Metazoa</taxon>
        <taxon>Ecdysozoa</taxon>
        <taxon>Arthropoda</taxon>
        <taxon>Hexapoda</taxon>
        <taxon>Insecta</taxon>
        <taxon>Pterygota</taxon>
        <taxon>Neoptera</taxon>
        <taxon>Paraneoptera</taxon>
        <taxon>Hemiptera</taxon>
        <taxon>Heteroptera</taxon>
        <taxon>Panheteroptera</taxon>
        <taxon>Cimicomorpha</taxon>
        <taxon>Miridae</taxon>
        <taxon>Dicyphina</taxon>
        <taxon>Nesidiocoris</taxon>
    </lineage>
</organism>
<evidence type="ECO:0000256" key="1">
    <source>
        <dbReference type="SAM" id="MobiDB-lite"/>
    </source>
</evidence>
<evidence type="ECO:0000313" key="2">
    <source>
        <dbReference type="EMBL" id="CAB0011755.1"/>
    </source>
</evidence>